<dbReference type="InterPro" id="IPR005945">
    <property type="entry name" value="Pro_imino_pep"/>
</dbReference>
<evidence type="ECO:0000313" key="6">
    <source>
        <dbReference type="Proteomes" id="UP001598019"/>
    </source>
</evidence>
<keyword evidence="6" id="KW-1185">Reference proteome</keyword>
<gene>
    <name evidence="5" type="ORF">SKC37_09260</name>
</gene>
<evidence type="ECO:0000256" key="2">
    <source>
        <dbReference type="ARBA" id="ARBA00022801"/>
    </source>
</evidence>
<dbReference type="PANTHER" id="PTHR43798">
    <property type="entry name" value="MONOACYLGLYCEROL LIPASE"/>
    <property type="match status" value="1"/>
</dbReference>
<sequence>MKKYLLGLFTLFLLNACTNPAPPREGFIEVEGGKIWYRIDGEGDKTPLLLLHGGPGSSSLYLEPLKELSKDRPVIFIDQLGCGRSTRITDTTLMTIEKNVEQLEQVRKALKLERFYLYGHSWGTMLGMDYYLKYPKGIKALIFASPLFSTKIWTQDADTLIAALPTATQLAIRESEKQKNYASESYQQAMKVYYKAHLRRGNDTKSRKDTLDRYFGEKVYTFMWGPSEFKATGNLLHYDRLKELATIKVPTLLTAGEFDEARPVSVRYYTSLIPGAQFQVISDAAHVTMGDNPKENNRVLREYLQKIEK</sequence>
<dbReference type="PIRSF" id="PIRSF005539">
    <property type="entry name" value="Pept_S33_TRI_F1"/>
    <property type="match status" value="1"/>
</dbReference>
<dbReference type="InterPro" id="IPR050266">
    <property type="entry name" value="AB_hydrolase_sf"/>
</dbReference>
<dbReference type="GO" id="GO:0016787">
    <property type="term" value="F:hydrolase activity"/>
    <property type="evidence" value="ECO:0007669"/>
    <property type="project" value="UniProtKB-KW"/>
</dbReference>
<dbReference type="InterPro" id="IPR029058">
    <property type="entry name" value="AB_hydrolase_fold"/>
</dbReference>
<comment type="similarity">
    <text evidence="1 3">Belongs to the peptidase S33 family.</text>
</comment>
<dbReference type="Proteomes" id="UP001598019">
    <property type="component" value="Unassembled WGS sequence"/>
</dbReference>
<accession>A0ABW6DLY7</accession>
<comment type="caution">
    <text evidence="5">The sequence shown here is derived from an EMBL/GenBank/DDBJ whole genome shotgun (WGS) entry which is preliminary data.</text>
</comment>
<dbReference type="Gene3D" id="3.40.50.1820">
    <property type="entry name" value="alpha/beta hydrolase"/>
    <property type="match status" value="1"/>
</dbReference>
<dbReference type="Pfam" id="PF00561">
    <property type="entry name" value="Abhydrolase_1"/>
    <property type="match status" value="1"/>
</dbReference>
<organism evidence="5 6">
    <name type="scientific">Aquirufa esocilacus</name>
    <dbReference type="NCBI Taxonomy" id="3096513"/>
    <lineage>
        <taxon>Bacteria</taxon>
        <taxon>Pseudomonadati</taxon>
        <taxon>Bacteroidota</taxon>
        <taxon>Cytophagia</taxon>
        <taxon>Cytophagales</taxon>
        <taxon>Flectobacillaceae</taxon>
        <taxon>Aquirufa</taxon>
    </lineage>
</organism>
<evidence type="ECO:0000256" key="1">
    <source>
        <dbReference type="ARBA" id="ARBA00010088"/>
    </source>
</evidence>
<proteinExistence type="inferred from homology"/>
<keyword evidence="2 3" id="KW-0378">Hydrolase</keyword>
<reference evidence="5 6" key="1">
    <citation type="submission" date="2024-03" db="EMBL/GenBank/DDBJ databases">
        <title>Aquirufa genome sequencing.</title>
        <authorList>
            <person name="Pitt A."/>
            <person name="Hahn M.W."/>
        </authorList>
    </citation>
    <scope>NUCLEOTIDE SEQUENCE [LARGE SCALE GENOMIC DNA]</scope>
    <source>
        <strain evidence="5 6">HETE-83D</strain>
    </source>
</reference>
<dbReference type="NCBIfam" id="TIGR01250">
    <property type="entry name" value="pro_imino_pep_2"/>
    <property type="match status" value="1"/>
</dbReference>
<dbReference type="EMBL" id="JBBKXX010000003">
    <property type="protein sequence ID" value="MFD3408842.1"/>
    <property type="molecule type" value="Genomic_DNA"/>
</dbReference>
<evidence type="ECO:0000313" key="5">
    <source>
        <dbReference type="EMBL" id="MFD3408842.1"/>
    </source>
</evidence>
<dbReference type="RefSeq" id="WP_377981204.1">
    <property type="nucleotide sequence ID" value="NZ_JBBKXX010000003.1"/>
</dbReference>
<evidence type="ECO:0000259" key="4">
    <source>
        <dbReference type="Pfam" id="PF00561"/>
    </source>
</evidence>
<evidence type="ECO:0000256" key="3">
    <source>
        <dbReference type="PIRNR" id="PIRNR005539"/>
    </source>
</evidence>
<dbReference type="InterPro" id="IPR000073">
    <property type="entry name" value="AB_hydrolase_1"/>
</dbReference>
<dbReference type="PRINTS" id="PR00793">
    <property type="entry name" value="PROAMNOPTASE"/>
</dbReference>
<feature type="domain" description="AB hydrolase-1" evidence="4">
    <location>
        <begin position="47"/>
        <end position="293"/>
    </location>
</feature>
<dbReference type="InterPro" id="IPR002410">
    <property type="entry name" value="Peptidase_S33"/>
</dbReference>
<protein>
    <submittedName>
        <fullName evidence="5">Proline iminopeptidase-family hydrolase</fullName>
    </submittedName>
</protein>
<name>A0ABW6DLY7_9BACT</name>
<dbReference type="SUPFAM" id="SSF53474">
    <property type="entry name" value="alpha/beta-Hydrolases"/>
    <property type="match status" value="1"/>
</dbReference>